<gene>
    <name evidence="1" type="ORF">D5086_010626</name>
</gene>
<accession>A0ACC4CAG0</accession>
<dbReference type="Proteomes" id="UP000309997">
    <property type="component" value="Unassembled WGS sequence"/>
</dbReference>
<comment type="caution">
    <text evidence="1">The sequence shown here is derived from an EMBL/GenBank/DDBJ whole genome shotgun (WGS) entry which is preliminary data.</text>
</comment>
<evidence type="ECO:0000313" key="1">
    <source>
        <dbReference type="EMBL" id="KAL3591986.1"/>
    </source>
</evidence>
<protein>
    <submittedName>
        <fullName evidence="1">Uncharacterized protein</fullName>
    </submittedName>
</protein>
<proteinExistence type="predicted"/>
<sequence>MVDAVVTVFLERLLNTLVEEGRVVNEFRDQFEKLQDELQLMQCFLKDADKQKRKNQTLHGIMTKLRELIYESEDILADCQLQSREDNQFSNGCLACIYPPNLHFQYQTGRRLGKINEKITGIKQSIMSYLGPSITNDMGRIDACNDQMPRWSSPVYDHTQVVGLEDDTKKIKDWLYNADVGILKIGIVDNGRGCRHFGIDTKMDPKQLAANHKLRALLSTTKTGEVNKISSSIANKFSECKYLRVLDLCKSIFEMSLTSLLSHIGFLQHLTYLSLSNTHPLTQLPPSLENLKNLEILNVSYSQNLKVLPPYLTKFKKLRVLDVSHCGSLEYLPKGLGRLSNLEVLLGFRPARASQLEGCRIAELRNLSRLRKLGLHLVWDDEIGDSEVSALVNLQQLQFLTISCFDSHGSGLVDKLDKLYPPPELHELCLQFYPGKLSPAWLNPISLHMLRYLWISSGNLAMMHAAFFGENNSGWKIEGLMLETLSDLEMEWQMVQQVMPSLKILNASWCPNLVSFPIEDVGFRGGVWTKGEHRRFSVIDSCNRLPDCIYFCCRDCRCLLCHSRFIDWAEEIFLDCALGSKYNHVFSPISPLLCYLSELL</sequence>
<reference evidence="1 2" key="1">
    <citation type="journal article" date="2024" name="Plant Biotechnol. J.">
        <title>Genome and CRISPR/Cas9 system of a widespread forest tree (Populus alba) in the world.</title>
        <authorList>
            <person name="Liu Y.J."/>
            <person name="Jiang P.F."/>
            <person name="Han X.M."/>
            <person name="Li X.Y."/>
            <person name="Wang H.M."/>
            <person name="Wang Y.J."/>
            <person name="Wang X.X."/>
            <person name="Zeng Q.Y."/>
        </authorList>
    </citation>
    <scope>NUCLEOTIDE SEQUENCE [LARGE SCALE GENOMIC DNA]</scope>
    <source>
        <strain evidence="2">cv. PAL-ZL1</strain>
    </source>
</reference>
<organism evidence="1 2">
    <name type="scientific">Populus alba</name>
    <name type="common">White poplar</name>
    <dbReference type="NCBI Taxonomy" id="43335"/>
    <lineage>
        <taxon>Eukaryota</taxon>
        <taxon>Viridiplantae</taxon>
        <taxon>Streptophyta</taxon>
        <taxon>Embryophyta</taxon>
        <taxon>Tracheophyta</taxon>
        <taxon>Spermatophyta</taxon>
        <taxon>Magnoliopsida</taxon>
        <taxon>eudicotyledons</taxon>
        <taxon>Gunneridae</taxon>
        <taxon>Pentapetalae</taxon>
        <taxon>rosids</taxon>
        <taxon>fabids</taxon>
        <taxon>Malpighiales</taxon>
        <taxon>Salicaceae</taxon>
        <taxon>Saliceae</taxon>
        <taxon>Populus</taxon>
    </lineage>
</organism>
<keyword evidence="2" id="KW-1185">Reference proteome</keyword>
<dbReference type="EMBL" id="RCHU02000005">
    <property type="protein sequence ID" value="KAL3591986.1"/>
    <property type="molecule type" value="Genomic_DNA"/>
</dbReference>
<evidence type="ECO:0000313" key="2">
    <source>
        <dbReference type="Proteomes" id="UP000309997"/>
    </source>
</evidence>
<name>A0ACC4CAG0_POPAL</name>